<dbReference type="AlphaFoldDB" id="A0A8C7KFC0"/>
<feature type="domain" description="Ig-like" evidence="2">
    <location>
        <begin position="33"/>
        <end position="139"/>
    </location>
</feature>
<sequence>MQPPSTSTVVTDLTNDISEKSDSDSLQESRGKNTLTQTPAVKAVLPGQMVSLGCKASTDPVGNCGGSGKLCLAWHQQKPGAAPKLLIYYISTLQSGTPSRFRGSGSGSDFTLTTSAVRAEDAGDYCCQSLNCSPYVFTQ</sequence>
<evidence type="ECO:0000313" key="3">
    <source>
        <dbReference type="Ensembl" id="ENSOKIP00005101317.1"/>
    </source>
</evidence>
<dbReference type="PANTHER" id="PTHR23267">
    <property type="entry name" value="IMMUNOGLOBULIN LIGHT CHAIN"/>
    <property type="match status" value="1"/>
</dbReference>
<dbReference type="Proteomes" id="UP000694557">
    <property type="component" value="Unassembled WGS sequence"/>
</dbReference>
<proteinExistence type="predicted"/>
<dbReference type="InterPro" id="IPR013106">
    <property type="entry name" value="Ig_V-set"/>
</dbReference>
<feature type="compositionally biased region" description="Polar residues" evidence="1">
    <location>
        <begin position="1"/>
        <end position="16"/>
    </location>
</feature>
<dbReference type="Gene3D" id="2.60.40.10">
    <property type="entry name" value="Immunoglobulins"/>
    <property type="match status" value="1"/>
</dbReference>
<reference evidence="3" key="1">
    <citation type="submission" date="2025-08" db="UniProtKB">
        <authorList>
            <consortium name="Ensembl"/>
        </authorList>
    </citation>
    <scope>IDENTIFICATION</scope>
</reference>
<dbReference type="Pfam" id="PF07686">
    <property type="entry name" value="V-set"/>
    <property type="match status" value="1"/>
</dbReference>
<dbReference type="InterPro" id="IPR013783">
    <property type="entry name" value="Ig-like_fold"/>
</dbReference>
<dbReference type="InterPro" id="IPR036179">
    <property type="entry name" value="Ig-like_dom_sf"/>
</dbReference>
<dbReference type="FunFam" id="2.60.40.10:FF:001230">
    <property type="entry name" value="Immunoglobulin kappa variable 8-16"/>
    <property type="match status" value="1"/>
</dbReference>
<feature type="region of interest" description="Disordered" evidence="1">
    <location>
        <begin position="1"/>
        <end position="35"/>
    </location>
</feature>
<dbReference type="SUPFAM" id="SSF48726">
    <property type="entry name" value="Immunoglobulin"/>
    <property type="match status" value="1"/>
</dbReference>
<evidence type="ECO:0000259" key="2">
    <source>
        <dbReference type="PROSITE" id="PS50835"/>
    </source>
</evidence>
<protein>
    <recommendedName>
        <fullName evidence="2">Ig-like domain-containing protein</fullName>
    </recommendedName>
</protein>
<dbReference type="PROSITE" id="PS50835">
    <property type="entry name" value="IG_LIKE"/>
    <property type="match status" value="1"/>
</dbReference>
<reference evidence="3" key="2">
    <citation type="submission" date="2025-09" db="UniProtKB">
        <authorList>
            <consortium name="Ensembl"/>
        </authorList>
    </citation>
    <scope>IDENTIFICATION</scope>
</reference>
<organism evidence="3 4">
    <name type="scientific">Oncorhynchus kisutch</name>
    <name type="common">Coho salmon</name>
    <name type="synonym">Salmo kisutch</name>
    <dbReference type="NCBI Taxonomy" id="8019"/>
    <lineage>
        <taxon>Eukaryota</taxon>
        <taxon>Metazoa</taxon>
        <taxon>Chordata</taxon>
        <taxon>Craniata</taxon>
        <taxon>Vertebrata</taxon>
        <taxon>Euteleostomi</taxon>
        <taxon>Actinopterygii</taxon>
        <taxon>Neopterygii</taxon>
        <taxon>Teleostei</taxon>
        <taxon>Protacanthopterygii</taxon>
        <taxon>Salmoniformes</taxon>
        <taxon>Salmonidae</taxon>
        <taxon>Salmoninae</taxon>
        <taxon>Oncorhynchus</taxon>
    </lineage>
</organism>
<dbReference type="InterPro" id="IPR050150">
    <property type="entry name" value="IgV_Light_Chain"/>
</dbReference>
<evidence type="ECO:0000313" key="4">
    <source>
        <dbReference type="Proteomes" id="UP000694557"/>
    </source>
</evidence>
<accession>A0A8C7KFC0</accession>
<name>A0A8C7KFC0_ONCKI</name>
<dbReference type="SMART" id="SM00406">
    <property type="entry name" value="IGv"/>
    <property type="match status" value="1"/>
</dbReference>
<keyword evidence="4" id="KW-1185">Reference proteome</keyword>
<dbReference type="GeneTree" id="ENSGT01150000286956"/>
<feature type="compositionally biased region" description="Basic and acidic residues" evidence="1">
    <location>
        <begin position="17"/>
        <end position="31"/>
    </location>
</feature>
<evidence type="ECO:0000256" key="1">
    <source>
        <dbReference type="SAM" id="MobiDB-lite"/>
    </source>
</evidence>
<dbReference type="Ensembl" id="ENSOKIT00005108584.1">
    <property type="protein sequence ID" value="ENSOKIP00005101317.1"/>
    <property type="gene ID" value="ENSOKIG00005044614.1"/>
</dbReference>
<dbReference type="InterPro" id="IPR007110">
    <property type="entry name" value="Ig-like_dom"/>
</dbReference>